<dbReference type="InterPro" id="IPR050834">
    <property type="entry name" value="Glycosyltransf_2"/>
</dbReference>
<accession>A0ABD5ZPT4</accession>
<keyword evidence="3" id="KW-1185">Reference proteome</keyword>
<dbReference type="GO" id="GO:0016757">
    <property type="term" value="F:glycosyltransferase activity"/>
    <property type="evidence" value="ECO:0007669"/>
    <property type="project" value="UniProtKB-KW"/>
</dbReference>
<dbReference type="GeneID" id="79267245"/>
<keyword evidence="2" id="KW-0808">Transferase</keyword>
<dbReference type="PANTHER" id="PTHR43685:SF2">
    <property type="entry name" value="GLYCOSYLTRANSFERASE 2-LIKE DOMAIN-CONTAINING PROTEIN"/>
    <property type="match status" value="1"/>
</dbReference>
<evidence type="ECO:0000259" key="1">
    <source>
        <dbReference type="Pfam" id="PF00535"/>
    </source>
</evidence>
<organism evidence="2 3">
    <name type="scientific">Halosegnis marinus</name>
    <dbReference type="NCBI Taxonomy" id="3034023"/>
    <lineage>
        <taxon>Archaea</taxon>
        <taxon>Methanobacteriati</taxon>
        <taxon>Methanobacteriota</taxon>
        <taxon>Stenosarchaea group</taxon>
        <taxon>Halobacteria</taxon>
        <taxon>Halobacteriales</taxon>
        <taxon>Natronomonadaceae</taxon>
        <taxon>Halosegnis</taxon>
    </lineage>
</organism>
<dbReference type="InterPro" id="IPR001173">
    <property type="entry name" value="Glyco_trans_2-like"/>
</dbReference>
<dbReference type="EC" id="2.4.-.-" evidence="2"/>
<dbReference type="RefSeq" id="WP_276233685.1">
    <property type="nucleotide sequence ID" value="NZ_CP119802.1"/>
</dbReference>
<feature type="domain" description="Glycosyltransferase 2-like" evidence="1">
    <location>
        <begin position="5"/>
        <end position="130"/>
    </location>
</feature>
<dbReference type="InterPro" id="IPR029044">
    <property type="entry name" value="Nucleotide-diphossugar_trans"/>
</dbReference>
<evidence type="ECO:0000313" key="2">
    <source>
        <dbReference type="EMBL" id="MFC7235549.1"/>
    </source>
</evidence>
<protein>
    <submittedName>
        <fullName evidence="2">Glycosyltransferase family 2 protein</fullName>
        <ecNumber evidence="2">2.4.-.-</ecNumber>
    </submittedName>
</protein>
<dbReference type="Proteomes" id="UP001596398">
    <property type="component" value="Unassembled WGS sequence"/>
</dbReference>
<gene>
    <name evidence="2" type="ORF">ACFQJ4_09515</name>
</gene>
<name>A0ABD5ZPT4_9EURY</name>
<evidence type="ECO:0000313" key="3">
    <source>
        <dbReference type="Proteomes" id="UP001596398"/>
    </source>
</evidence>
<proteinExistence type="predicted"/>
<comment type="caution">
    <text evidence="2">The sequence shown here is derived from an EMBL/GenBank/DDBJ whole genome shotgun (WGS) entry which is preliminary data.</text>
</comment>
<dbReference type="EMBL" id="JBHTAP010000001">
    <property type="protein sequence ID" value="MFC7235549.1"/>
    <property type="molecule type" value="Genomic_DNA"/>
</dbReference>
<reference evidence="2 3" key="1">
    <citation type="journal article" date="2019" name="Int. J. Syst. Evol. Microbiol.">
        <title>The Global Catalogue of Microorganisms (GCM) 10K type strain sequencing project: providing services to taxonomists for standard genome sequencing and annotation.</title>
        <authorList>
            <consortium name="The Broad Institute Genomics Platform"/>
            <consortium name="The Broad Institute Genome Sequencing Center for Infectious Disease"/>
            <person name="Wu L."/>
            <person name="Ma J."/>
        </authorList>
    </citation>
    <scope>NUCLEOTIDE SEQUENCE [LARGE SCALE GENOMIC DNA]</scope>
    <source>
        <strain evidence="2 3">DT85</strain>
    </source>
</reference>
<dbReference type="Gene3D" id="3.90.550.10">
    <property type="entry name" value="Spore Coat Polysaccharide Biosynthesis Protein SpsA, Chain A"/>
    <property type="match status" value="1"/>
</dbReference>
<dbReference type="Pfam" id="PF00535">
    <property type="entry name" value="Glycos_transf_2"/>
    <property type="match status" value="1"/>
</dbReference>
<sequence>MLSLSVVTICYNCLEELPGTVGSVRGQTYDEIEHVVIDGDSDDGTSEWLAEREEWFDVLVSEQDDGRYHAMNKGLERATGDYVLFLNAGDEFRTDSVIEDLFTRPEIRENRPNIISGRIELTIDGESLNFTRPWRSGKEGPGLPHPATLVDRELHQQYSFDEQFTYVADYELWARLRDERAYDVHYVSDVITLFNVEGASNSPDVAFARYLERAFVDYKYGHGFDSTDAAILFLAPIARQMLSLLLGQRRFIAILRYRRLAKRLLRNGPKL</sequence>
<dbReference type="AlphaFoldDB" id="A0ABD5ZPT4"/>
<dbReference type="CDD" id="cd06433">
    <property type="entry name" value="GT_2_WfgS_like"/>
    <property type="match status" value="1"/>
</dbReference>
<dbReference type="PANTHER" id="PTHR43685">
    <property type="entry name" value="GLYCOSYLTRANSFERASE"/>
    <property type="match status" value="1"/>
</dbReference>
<dbReference type="SUPFAM" id="SSF53448">
    <property type="entry name" value="Nucleotide-diphospho-sugar transferases"/>
    <property type="match status" value="1"/>
</dbReference>
<keyword evidence="2" id="KW-0328">Glycosyltransferase</keyword>